<organism evidence="1 2">
    <name type="scientific">Actinorhabdospora filicis</name>
    <dbReference type="NCBI Taxonomy" id="1785913"/>
    <lineage>
        <taxon>Bacteria</taxon>
        <taxon>Bacillati</taxon>
        <taxon>Actinomycetota</taxon>
        <taxon>Actinomycetes</taxon>
        <taxon>Micromonosporales</taxon>
        <taxon>Micromonosporaceae</taxon>
        <taxon>Actinorhabdospora</taxon>
    </lineage>
</organism>
<proteinExistence type="predicted"/>
<dbReference type="RefSeq" id="WP_285661148.1">
    <property type="nucleotide sequence ID" value="NZ_BSTX01000001.1"/>
</dbReference>
<dbReference type="EMBL" id="BSTX01000001">
    <property type="protein sequence ID" value="GLZ75935.1"/>
    <property type="molecule type" value="Genomic_DNA"/>
</dbReference>
<evidence type="ECO:0000313" key="2">
    <source>
        <dbReference type="Proteomes" id="UP001165079"/>
    </source>
</evidence>
<accession>A0A9W6W8R7</accession>
<sequence>MTDRAPYGHDLKLAPDAYLDMTTIGTNSLRGSAATTGPVLRTDGSFTLSAVLWRENLASGTVLSADGTAQSALRVHNDADAASWCVTVALTDAPGAGEVSACAADSTTGFEVLAASYDAATDTDTASLYLDGAKVATVAVPVALWNATGSFALGRAHSGDAFDGYILSARALTGRLTDAQIAALDR</sequence>
<name>A0A9W6W8R7_9ACTN</name>
<reference evidence="1" key="1">
    <citation type="submission" date="2023-03" db="EMBL/GenBank/DDBJ databases">
        <title>Actinorhabdospora filicis NBRC 111898.</title>
        <authorList>
            <person name="Ichikawa N."/>
            <person name="Sato H."/>
            <person name="Tonouchi N."/>
        </authorList>
    </citation>
    <scope>NUCLEOTIDE SEQUENCE</scope>
    <source>
        <strain evidence="1">NBRC 111898</strain>
    </source>
</reference>
<keyword evidence="2" id="KW-1185">Reference proteome</keyword>
<evidence type="ECO:0000313" key="1">
    <source>
        <dbReference type="EMBL" id="GLZ75935.1"/>
    </source>
</evidence>
<dbReference type="InterPro" id="IPR013320">
    <property type="entry name" value="ConA-like_dom_sf"/>
</dbReference>
<dbReference type="AlphaFoldDB" id="A0A9W6W8R7"/>
<gene>
    <name evidence="1" type="ORF">Afil01_07420</name>
</gene>
<evidence type="ECO:0008006" key="3">
    <source>
        <dbReference type="Google" id="ProtNLM"/>
    </source>
</evidence>
<dbReference type="SUPFAM" id="SSF49899">
    <property type="entry name" value="Concanavalin A-like lectins/glucanases"/>
    <property type="match status" value="1"/>
</dbReference>
<dbReference type="Gene3D" id="2.60.120.200">
    <property type="match status" value="1"/>
</dbReference>
<dbReference type="Pfam" id="PF13385">
    <property type="entry name" value="Laminin_G_3"/>
    <property type="match status" value="1"/>
</dbReference>
<protein>
    <recommendedName>
        <fullName evidence="3">Concanavalin A-like lectin/glucanase superfamily protein</fullName>
    </recommendedName>
</protein>
<comment type="caution">
    <text evidence="1">The sequence shown here is derived from an EMBL/GenBank/DDBJ whole genome shotgun (WGS) entry which is preliminary data.</text>
</comment>
<dbReference type="Proteomes" id="UP001165079">
    <property type="component" value="Unassembled WGS sequence"/>
</dbReference>